<evidence type="ECO:0000256" key="4">
    <source>
        <dbReference type="ARBA" id="ARBA00012173"/>
    </source>
</evidence>
<keyword evidence="6 11" id="KW-0662">Pyridine nucleotide biosynthesis</keyword>
<evidence type="ECO:0000256" key="9">
    <source>
        <dbReference type="ARBA" id="ARBA00048305"/>
    </source>
</evidence>
<dbReference type="eggNOG" id="COG0029">
    <property type="taxonomic scope" value="Bacteria"/>
</dbReference>
<sequence>MIKETDVLVIGLGVAGGAAALELAKKGLQVTLISSGDQISSANSYRAQGGVGYRASEEFSDDFKGDILKAGAGLCYEKAVDRLVELGPACVEEILLGELQVPFQRDEYGKLKLTREAAHQHPRILYHQDQTGRVIMEALLKKILAHPNITTHFRRSAVDLITLSHHSKKSTDIYYPPTCVGAYVFNQETEQVNIYFAKETILATGGVGEVFLHTTNTREARGDGLAMAFRAGVRIMNLEYIQFHPTSFYKTGEPRFLLSEALRGEGGKLLSKDFKPFMAAMHPQGDLAPRDIVARGIFQEMVRTDSPHLWLDLSFKNPSFLEGRFPHIYAYCKSKGVDLTREPLPIVPAAHYSCGGIAVDLVGKTTMRNLRAIGEVSCTGVHGANRLASTALLEGLVWAKAAAADIVTKWEDKKAYFPEVDGWQHGIEEVDQALIQQDWLTIKQTMWNYVGLIRSPHRLKRAVKMLTELKWEINSFYANAKLTPELLGLRNGCQTALLITEGASRNPNSRGCHFRLSSNREIV</sequence>
<evidence type="ECO:0000256" key="8">
    <source>
        <dbReference type="ARBA" id="ARBA00023002"/>
    </source>
</evidence>
<dbReference type="EMBL" id="FR872582">
    <property type="protein sequence ID" value="CCB89271.1"/>
    <property type="molecule type" value="Genomic_DNA"/>
</dbReference>
<dbReference type="InterPro" id="IPR027477">
    <property type="entry name" value="Succ_DH/fumarate_Rdtase_cat_sf"/>
</dbReference>
<dbReference type="SUPFAM" id="SSF56425">
    <property type="entry name" value="Succinate dehydrogenase/fumarate reductase flavoprotein, catalytic domain"/>
    <property type="match status" value="1"/>
</dbReference>
<name>F8L8X2_SIMNZ</name>
<dbReference type="EC" id="1.4.3.16" evidence="4 10"/>
<dbReference type="KEGG" id="sng:SNE_A13940"/>
<dbReference type="Gene3D" id="3.50.50.60">
    <property type="entry name" value="FAD/NAD(P)-binding domain"/>
    <property type="match status" value="1"/>
</dbReference>
<protein>
    <recommendedName>
        <fullName evidence="4 10">L-aspartate oxidase</fullName>
        <ecNumber evidence="4 10">1.4.3.16</ecNumber>
    </recommendedName>
</protein>
<evidence type="ECO:0000256" key="7">
    <source>
        <dbReference type="ARBA" id="ARBA00022827"/>
    </source>
</evidence>
<dbReference type="RefSeq" id="WP_013943738.1">
    <property type="nucleotide sequence ID" value="NC_015713.1"/>
</dbReference>
<dbReference type="STRING" id="331113.SNE_A13940"/>
<evidence type="ECO:0000259" key="13">
    <source>
        <dbReference type="Pfam" id="PF02910"/>
    </source>
</evidence>
<dbReference type="InterPro" id="IPR036188">
    <property type="entry name" value="FAD/NAD-bd_sf"/>
</dbReference>
<evidence type="ECO:0000256" key="3">
    <source>
        <dbReference type="ARBA" id="ARBA00008562"/>
    </source>
</evidence>
<dbReference type="OrthoDB" id="9806724at2"/>
<dbReference type="InterPro" id="IPR015939">
    <property type="entry name" value="Fum_Rdtase/Succ_DH_flav-like_C"/>
</dbReference>
<comment type="subcellular location">
    <subcellularLocation>
        <location evidence="11">Cytoplasm</location>
    </subcellularLocation>
</comment>
<organism evidence="14 15">
    <name type="scientific">Simkania negevensis (strain ATCC VR-1471 / DSM 27360 / Z)</name>
    <dbReference type="NCBI Taxonomy" id="331113"/>
    <lineage>
        <taxon>Bacteria</taxon>
        <taxon>Pseudomonadati</taxon>
        <taxon>Chlamydiota</taxon>
        <taxon>Chlamydiia</taxon>
        <taxon>Parachlamydiales</taxon>
        <taxon>Simkaniaceae</taxon>
        <taxon>Simkania</taxon>
    </lineage>
</organism>
<dbReference type="PANTHER" id="PTHR42716">
    <property type="entry name" value="L-ASPARTATE OXIDASE"/>
    <property type="match status" value="1"/>
</dbReference>
<dbReference type="Pfam" id="PF02910">
    <property type="entry name" value="Succ_DH_flav_C"/>
    <property type="match status" value="1"/>
</dbReference>
<reference evidence="14 15" key="1">
    <citation type="journal article" date="2011" name="Mol. Biol. Evol.">
        <title>Unity in variety--the pan-genome of the Chlamydiae.</title>
        <authorList>
            <person name="Collingro A."/>
            <person name="Tischler P."/>
            <person name="Weinmaier T."/>
            <person name="Penz T."/>
            <person name="Heinz E."/>
            <person name="Brunham R.C."/>
            <person name="Read T.D."/>
            <person name="Bavoil P.M."/>
            <person name="Sachse K."/>
            <person name="Kahane S."/>
            <person name="Friedman M.G."/>
            <person name="Rattei T."/>
            <person name="Myers G.S."/>
            <person name="Horn M."/>
        </authorList>
    </citation>
    <scope>NUCLEOTIDE SEQUENCE [LARGE SCALE GENOMIC DNA]</scope>
    <source>
        <strain evidence="15">ATCC VR-1471 / Z</strain>
    </source>
</reference>
<evidence type="ECO:0000256" key="5">
    <source>
        <dbReference type="ARBA" id="ARBA00022630"/>
    </source>
</evidence>
<keyword evidence="7 11" id="KW-0274">FAD</keyword>
<evidence type="ECO:0000256" key="2">
    <source>
        <dbReference type="ARBA" id="ARBA00004950"/>
    </source>
</evidence>
<dbReference type="InterPro" id="IPR005288">
    <property type="entry name" value="NadB"/>
</dbReference>
<comment type="similarity">
    <text evidence="3 11">Belongs to the FAD-dependent oxidoreductase 2 family. NadB subfamily.</text>
</comment>
<dbReference type="PANTHER" id="PTHR42716:SF2">
    <property type="entry name" value="L-ASPARTATE OXIDASE, CHLOROPLASTIC"/>
    <property type="match status" value="1"/>
</dbReference>
<dbReference type="HOGENOM" id="CLU_014312_3_0_0"/>
<dbReference type="Pfam" id="PF00890">
    <property type="entry name" value="FAD_binding_2"/>
    <property type="match status" value="1"/>
</dbReference>
<keyword evidence="8 11" id="KW-0560">Oxidoreductase</keyword>
<dbReference type="SUPFAM" id="SSF51905">
    <property type="entry name" value="FAD/NAD(P)-binding domain"/>
    <property type="match status" value="1"/>
</dbReference>
<dbReference type="AlphaFoldDB" id="F8L8X2"/>
<comment type="pathway">
    <text evidence="2 11">Cofactor biosynthesis; NAD(+) biosynthesis; iminoaspartate from L-aspartate (oxidase route): step 1/1.</text>
</comment>
<evidence type="ECO:0000256" key="10">
    <source>
        <dbReference type="NCBIfam" id="TIGR00551"/>
    </source>
</evidence>
<evidence type="ECO:0000256" key="1">
    <source>
        <dbReference type="ARBA" id="ARBA00001974"/>
    </source>
</evidence>
<dbReference type="Gene3D" id="1.20.58.100">
    <property type="entry name" value="Fumarate reductase/succinate dehydrogenase flavoprotein-like, C-terminal domain"/>
    <property type="match status" value="1"/>
</dbReference>
<evidence type="ECO:0000256" key="11">
    <source>
        <dbReference type="RuleBase" id="RU362049"/>
    </source>
</evidence>
<dbReference type="InterPro" id="IPR037099">
    <property type="entry name" value="Fum_R/Succ_DH_flav-like_C_sf"/>
</dbReference>
<dbReference type="SUPFAM" id="SSF46977">
    <property type="entry name" value="Succinate dehydrogenase/fumarate reductase flavoprotein C-terminal domain"/>
    <property type="match status" value="1"/>
</dbReference>
<dbReference type="Gene3D" id="3.90.700.10">
    <property type="entry name" value="Succinate dehydrogenase/fumarate reductase flavoprotein, catalytic domain"/>
    <property type="match status" value="1"/>
</dbReference>
<dbReference type="FunFam" id="3.90.700.10:FF:000002">
    <property type="entry name" value="L-aspartate oxidase"/>
    <property type="match status" value="1"/>
</dbReference>
<evidence type="ECO:0000313" key="14">
    <source>
        <dbReference type="EMBL" id="CCB89271.1"/>
    </source>
</evidence>
<feature type="domain" description="Fumarate reductase/succinate dehydrogenase flavoprotein-like C-terminal" evidence="13">
    <location>
        <begin position="442"/>
        <end position="516"/>
    </location>
</feature>
<evidence type="ECO:0000256" key="6">
    <source>
        <dbReference type="ARBA" id="ARBA00022642"/>
    </source>
</evidence>
<dbReference type="InterPro" id="IPR003953">
    <property type="entry name" value="FAD-dep_OxRdtase_2_FAD-bd"/>
</dbReference>
<dbReference type="GO" id="GO:0034628">
    <property type="term" value="P:'de novo' NAD+ biosynthetic process from L-aspartate"/>
    <property type="evidence" value="ECO:0007669"/>
    <property type="project" value="TreeGrafter"/>
</dbReference>
<dbReference type="PRINTS" id="PR00368">
    <property type="entry name" value="FADPNR"/>
</dbReference>
<comment type="catalytic activity">
    <reaction evidence="9">
        <text>L-aspartate + O2 = iminosuccinate + H2O2</text>
        <dbReference type="Rhea" id="RHEA:25876"/>
        <dbReference type="ChEBI" id="CHEBI:15379"/>
        <dbReference type="ChEBI" id="CHEBI:16240"/>
        <dbReference type="ChEBI" id="CHEBI:29991"/>
        <dbReference type="ChEBI" id="CHEBI:77875"/>
        <dbReference type="EC" id="1.4.3.16"/>
    </reaction>
    <physiologicalReaction direction="left-to-right" evidence="9">
        <dbReference type="Rhea" id="RHEA:25877"/>
    </physiologicalReaction>
</comment>
<dbReference type="NCBIfam" id="TIGR00551">
    <property type="entry name" value="nadB"/>
    <property type="match status" value="1"/>
</dbReference>
<evidence type="ECO:0000259" key="12">
    <source>
        <dbReference type="Pfam" id="PF00890"/>
    </source>
</evidence>
<evidence type="ECO:0000313" key="15">
    <source>
        <dbReference type="Proteomes" id="UP000000496"/>
    </source>
</evidence>
<accession>F8L8X2</accession>
<comment type="function">
    <text evidence="11">Catalyzes the oxidation of L-aspartate to iminoaspartate.</text>
</comment>
<feature type="domain" description="FAD-dependent oxidoreductase 2 FAD-binding" evidence="12">
    <location>
        <begin position="6"/>
        <end position="392"/>
    </location>
</feature>
<proteinExistence type="inferred from homology"/>
<dbReference type="Proteomes" id="UP000000496">
    <property type="component" value="Chromosome gsn.131"/>
</dbReference>
<gene>
    <name evidence="14" type="primary">nadB1</name>
    <name evidence="14" type="ordered locus">SNE_A13940</name>
</gene>
<dbReference type="GO" id="GO:0005737">
    <property type="term" value="C:cytoplasm"/>
    <property type="evidence" value="ECO:0007669"/>
    <property type="project" value="UniProtKB-SubCell"/>
</dbReference>
<keyword evidence="15" id="KW-1185">Reference proteome</keyword>
<dbReference type="GO" id="GO:0008734">
    <property type="term" value="F:L-aspartate oxidase activity"/>
    <property type="evidence" value="ECO:0007669"/>
    <property type="project" value="UniProtKB-UniRule"/>
</dbReference>
<dbReference type="UniPathway" id="UPA00253">
    <property type="reaction ID" value="UER00326"/>
</dbReference>
<keyword evidence="5 11" id="KW-0285">Flavoprotein</keyword>
<comment type="cofactor">
    <cofactor evidence="1 11">
        <name>FAD</name>
        <dbReference type="ChEBI" id="CHEBI:57692"/>
    </cofactor>
</comment>